<feature type="compositionally biased region" description="Acidic residues" evidence="4">
    <location>
        <begin position="912"/>
        <end position="926"/>
    </location>
</feature>
<sequence length="1395" mass="155211">MSTLQEEVPTNTSEDFGFKSLGQKNILPSSEEKLPFASLEHFSILNGKLLYIAYSNDRLIIGDLQVLREFVQNKEELNRDELEKLFEETIPDVIFCGFNANAKAIIVTKSGSLITIDSTSFEKSQESIELNRTILTAKLFHNLLWILDNTNHLFYFDPINNKTSENIQDNVNSFDLYEDKLYLLLNSETENIQILKGERSPELVKSFSNPEEINNIINDDGLKPINISVVSKKRFLIVYGNDVSPEEEDVSYDQKMYIAELNNDETSLIFHESFDIDPPFGSVLRYPHFYNVVFKNLIPDYEYISVLGSSCASELTIYDSKEVVQPSQDSERAVLPISQITDNDTNPTGLALDISTNGKIFDVCLGVDEVEKLPLLYILNNEGDLQIVGLFYSTAIKEGKFNMSSLEDDLHKNNRIAPLVSKDSSVTNTSDKQPTQVKKDIKEDYGGKDSQNKTTFVERYVPTSENSLALKNDSSTLVSPFASLSNKATSEDKTAEAVATAFNSNKPFSFGKTSTPQSSLGQTSFGQTSFGQTSFGQTSFGQKPDIETHETSSYAFGKPAFENLTSSKLPDNKISEQSKQEEPPLTSNLNATNENKSKTNMFGFNSTSSEVKKTEQNSNLFGKQSFGAPSFGAPSFGAPSFGAPSFGAPSFGAPSFGASASNTEDKSTESAFGKLSFGTPSFEQSSNPVASINNTGSVFGSIGKQDSPFANLGKQDSPFANLGKQDSPFANIGKQESPFANLGKSNSPFGSSNKASSDIEKEEKIEVSENEENANNLAKQDDNESQEVIEKKTESTIESLTNKIKKSANMTTGPLELTPFNKPTMETAVPSPSPFSSFTNKIKETSNAFTSFSMQNNAAITLKDATPTFEADNETEENLDNSEESIGDVSGPDAVQDVSEDVTKIKQAPEISEPESEIEESVEEFEQDKSESDNKFEPKECELEDGFDAEVVGFEVKQDEKNNVLSEETDMEAIEKTESVQNTLESNEPILHQTLKHDDLPKSLEEVTDFPEVEGESPHAEDENETDESIESFEDLSGVVCSDGEGICDVGVDATVNVTSKGIQVVSKTNSIEMQTETPEVDDKCIPYVTSTNAEVQTTEYSMCDFEVQTFEGSESYLAQLYKPKPLNEYYMDAVIDSMPPLSTDPVMKSMEKTYYLIESVLDVLKDNITNLDNFFMDQSTIELEKRTTETLPNLYTWRISETQRLYDIVDGLKDGYLSNGDKLEELSDEVSESTVQVLKTKNEMDELKEFIYQVSFMADTSKDNKYCRLSLHQTKMQTRLRQKMSRAYDELRSITESLNILKVYISKDSGIERDVLIEKMSEAKKHHQGVLVNIKKLQGDIEKLSLIPNKVKSKDLDECEDLEKENITSIDIVGLGMEQNTKRQLGEFFKRLNK</sequence>
<dbReference type="InterPro" id="IPR015943">
    <property type="entry name" value="WD40/YVTN_repeat-like_dom_sf"/>
</dbReference>
<feature type="region of interest" description="Disordered" evidence="4">
    <location>
        <begin position="564"/>
        <end position="605"/>
    </location>
</feature>
<gene>
    <name evidence="6" type="ORF">KABA2_02S06490</name>
</gene>
<feature type="compositionally biased region" description="Polar residues" evidence="4">
    <location>
        <begin position="505"/>
        <end position="541"/>
    </location>
</feature>
<keyword evidence="7" id="KW-1185">Reference proteome</keyword>
<feature type="compositionally biased region" description="Basic and acidic residues" evidence="4">
    <location>
        <begin position="927"/>
        <end position="941"/>
    </location>
</feature>
<feature type="region of interest" description="Disordered" evidence="4">
    <location>
        <begin position="865"/>
        <end position="941"/>
    </location>
</feature>
<reference evidence="6 7" key="1">
    <citation type="submission" date="2020-05" db="EMBL/GenBank/DDBJ databases">
        <authorList>
            <person name="Casaregola S."/>
            <person name="Devillers H."/>
            <person name="Grondin C."/>
        </authorList>
    </citation>
    <scope>NUCLEOTIDE SEQUENCE [LARGE SCALE GENOMIC DNA]</scope>
    <source>
        <strain evidence="6 7">CLIB 1767</strain>
    </source>
</reference>
<dbReference type="GO" id="GO:0005634">
    <property type="term" value="C:nucleus"/>
    <property type="evidence" value="ECO:0007669"/>
    <property type="project" value="UniProtKB-SubCell"/>
</dbReference>
<feature type="region of interest" description="Disordered" evidence="4">
    <location>
        <begin position="419"/>
        <end position="450"/>
    </location>
</feature>
<feature type="compositionally biased region" description="Polar residues" evidence="4">
    <location>
        <begin position="743"/>
        <end position="756"/>
    </location>
</feature>
<evidence type="ECO:0000256" key="1">
    <source>
        <dbReference type="ARBA" id="ARBA00004123"/>
    </source>
</evidence>
<proteinExistence type="predicted"/>
<comment type="caution">
    <text evidence="6">The sequence shown here is derived from an EMBL/GenBank/DDBJ whole genome shotgun (WGS) entry which is preliminary data.</text>
</comment>
<feature type="compositionally biased region" description="Basic and acidic residues" evidence="4">
    <location>
        <begin position="437"/>
        <end position="450"/>
    </location>
</feature>
<feature type="compositionally biased region" description="Polar residues" evidence="4">
    <location>
        <begin position="585"/>
        <end position="605"/>
    </location>
</feature>
<evidence type="ECO:0000313" key="6">
    <source>
        <dbReference type="EMBL" id="CAB4252875.1"/>
    </source>
</evidence>
<dbReference type="GeneID" id="64856016"/>
<feature type="compositionally biased region" description="Low complexity" evidence="4">
    <location>
        <begin position="652"/>
        <end position="661"/>
    </location>
</feature>
<organism evidence="6 7">
    <name type="scientific">Maudiozyma barnettii</name>
    <dbReference type="NCBI Taxonomy" id="61262"/>
    <lineage>
        <taxon>Eukaryota</taxon>
        <taxon>Fungi</taxon>
        <taxon>Dikarya</taxon>
        <taxon>Ascomycota</taxon>
        <taxon>Saccharomycotina</taxon>
        <taxon>Saccharomycetes</taxon>
        <taxon>Saccharomycetales</taxon>
        <taxon>Saccharomycetaceae</taxon>
        <taxon>Maudiozyma</taxon>
    </lineage>
</organism>
<comment type="subcellular location">
    <subcellularLocation>
        <location evidence="1">Nucleus</location>
    </subcellularLocation>
</comment>
<dbReference type="RefSeq" id="XP_041404913.1">
    <property type="nucleotide sequence ID" value="XM_041548979.1"/>
</dbReference>
<dbReference type="Pfam" id="PF16755">
    <property type="entry name" value="Beta-prop_NUP159_NUP214"/>
    <property type="match status" value="1"/>
</dbReference>
<dbReference type="Proteomes" id="UP000644660">
    <property type="component" value="Unassembled WGS sequence"/>
</dbReference>
<dbReference type="EMBL" id="CAEFZW010000002">
    <property type="protein sequence ID" value="CAB4252875.1"/>
    <property type="molecule type" value="Genomic_DNA"/>
</dbReference>
<evidence type="ECO:0000313" key="7">
    <source>
        <dbReference type="Proteomes" id="UP000644660"/>
    </source>
</evidence>
<evidence type="ECO:0000259" key="5">
    <source>
        <dbReference type="Pfam" id="PF16755"/>
    </source>
</evidence>
<dbReference type="SUPFAM" id="SSF117289">
    <property type="entry name" value="Nucleoporin domain"/>
    <property type="match status" value="1"/>
</dbReference>
<feature type="region of interest" description="Disordered" evidence="4">
    <location>
        <begin position="1009"/>
        <end position="1030"/>
    </location>
</feature>
<feature type="compositionally biased region" description="Polar residues" evidence="4">
    <location>
        <begin position="796"/>
        <end position="812"/>
    </location>
</feature>
<keyword evidence="3" id="KW-0539">Nucleus</keyword>
<feature type="compositionally biased region" description="Acidic residues" evidence="4">
    <location>
        <begin position="871"/>
        <end position="886"/>
    </location>
</feature>
<feature type="region of interest" description="Disordered" evidence="4">
    <location>
        <begin position="505"/>
        <end position="547"/>
    </location>
</feature>
<feature type="region of interest" description="Disordered" evidence="4">
    <location>
        <begin position="652"/>
        <end position="674"/>
    </location>
</feature>
<feature type="compositionally biased region" description="Basic and acidic residues" evidence="4">
    <location>
        <begin position="757"/>
        <end position="767"/>
    </location>
</feature>
<keyword evidence="2" id="KW-0813">Transport</keyword>
<dbReference type="InterPro" id="IPR039462">
    <property type="entry name" value="Nup159/Nup146_N"/>
</dbReference>
<name>A0A8H2ZGL5_9SACH</name>
<feature type="compositionally biased region" description="Basic and acidic residues" evidence="4">
    <location>
        <begin position="570"/>
        <end position="582"/>
    </location>
</feature>
<accession>A0A8H2ZGL5</accession>
<evidence type="ECO:0000256" key="2">
    <source>
        <dbReference type="ARBA" id="ARBA00022448"/>
    </source>
</evidence>
<feature type="compositionally biased region" description="Polar residues" evidence="4">
    <location>
        <begin position="422"/>
        <end position="436"/>
    </location>
</feature>
<protein>
    <submittedName>
        <fullName evidence="6">Similar to Saccharomyces cerevisiae YIL115C NUP159 Nucleoporin, subunit of the Nup82 subcomplex of the nuclear pore</fullName>
    </submittedName>
</protein>
<dbReference type="OrthoDB" id="248320at2759"/>
<dbReference type="Gene3D" id="2.130.10.10">
    <property type="entry name" value="YVTN repeat-like/Quinoprotein amine dehydrogenase"/>
    <property type="match status" value="1"/>
</dbReference>
<evidence type="ECO:0000256" key="3">
    <source>
        <dbReference type="ARBA" id="ARBA00023242"/>
    </source>
</evidence>
<feature type="region of interest" description="Disordered" evidence="4">
    <location>
        <begin position="709"/>
        <end position="836"/>
    </location>
</feature>
<feature type="domain" description="Nucleoporin Nup159/Nup146 N-terminal" evidence="5">
    <location>
        <begin position="35"/>
        <end position="385"/>
    </location>
</feature>
<evidence type="ECO:0000256" key="4">
    <source>
        <dbReference type="SAM" id="MobiDB-lite"/>
    </source>
</evidence>